<evidence type="ECO:0000313" key="2">
    <source>
        <dbReference type="Proteomes" id="UP001266807"/>
    </source>
</evidence>
<organism evidence="1 2">
    <name type="scientific">Paenibacillus peoriae</name>
    <dbReference type="NCBI Taxonomy" id="59893"/>
    <lineage>
        <taxon>Bacteria</taxon>
        <taxon>Bacillati</taxon>
        <taxon>Bacillota</taxon>
        <taxon>Bacilli</taxon>
        <taxon>Bacillales</taxon>
        <taxon>Paenibacillaceae</taxon>
        <taxon>Paenibacillus</taxon>
    </lineage>
</organism>
<comment type="caution">
    <text evidence="1">The sequence shown here is derived from an EMBL/GenBank/DDBJ whole genome shotgun (WGS) entry which is preliminary data.</text>
</comment>
<evidence type="ECO:0000313" key="1">
    <source>
        <dbReference type="EMBL" id="MDR6777236.1"/>
    </source>
</evidence>
<accession>A0ABU1QC74</accession>
<gene>
    <name evidence="1" type="ORF">J2W98_001483</name>
</gene>
<reference evidence="1 2" key="1">
    <citation type="submission" date="2023-07" db="EMBL/GenBank/DDBJ databases">
        <title>Sorghum-associated microbial communities from plants grown in Nebraska, USA.</title>
        <authorList>
            <person name="Schachtman D."/>
        </authorList>
    </citation>
    <scope>NUCLEOTIDE SEQUENCE [LARGE SCALE GENOMIC DNA]</scope>
    <source>
        <strain evidence="1 2">BE143</strain>
    </source>
</reference>
<sequence>MNYGVHSNLVEEVIQFSNSMMDFPKTQRPQNIVTINQYEEAKRLAITEVFGEDEYTWSDIRQLEMGKVKGKLYKLDSSQKPSGLDELTGLIADGLRSQITDSYSDFFESVVVDLRNCAINRAINGEIENFYEQIFRIYKAGGFPCGWDGDYPEEGKLIAYFA</sequence>
<protein>
    <recommendedName>
        <fullName evidence="3">Cytoplasmic protein</fullName>
    </recommendedName>
</protein>
<dbReference type="Proteomes" id="UP001266807">
    <property type="component" value="Unassembled WGS sequence"/>
</dbReference>
<dbReference type="RefSeq" id="WP_023989839.1">
    <property type="nucleotide sequence ID" value="NZ_JAVDUG010000001.1"/>
</dbReference>
<keyword evidence="2" id="KW-1185">Reference proteome</keyword>
<dbReference type="EMBL" id="JAVDUG010000001">
    <property type="protein sequence ID" value="MDR6777236.1"/>
    <property type="molecule type" value="Genomic_DNA"/>
</dbReference>
<evidence type="ECO:0008006" key="3">
    <source>
        <dbReference type="Google" id="ProtNLM"/>
    </source>
</evidence>
<name>A0ABU1QC74_9BACL</name>
<proteinExistence type="predicted"/>